<dbReference type="EMBL" id="CP028901">
    <property type="protein sequence ID" value="AWB33181.1"/>
    <property type="molecule type" value="Genomic_DNA"/>
</dbReference>
<sequence>MDSVRSAVSIYLLCPEAQTQNGSESFAGSEPEPARESFAESIVVPRIFVRSFMGFLPHFYQCFLQSMPVGSRLNLLRTLP</sequence>
<dbReference type="Proteomes" id="UP000244571">
    <property type="component" value="Chromosome"/>
</dbReference>
<proteinExistence type="predicted"/>
<protein>
    <submittedName>
        <fullName evidence="1">Uncharacterized protein</fullName>
    </submittedName>
</protein>
<accession>A0A2R4XHE2</accession>
<keyword evidence="2" id="KW-1185">Reference proteome</keyword>
<name>A0A2R4XHE2_9BURK</name>
<dbReference type="AlphaFoldDB" id="A0A2R4XHE2"/>
<evidence type="ECO:0000313" key="2">
    <source>
        <dbReference type="Proteomes" id="UP000244571"/>
    </source>
</evidence>
<gene>
    <name evidence="1" type="ORF">DBV39_05050</name>
</gene>
<dbReference type="KEGG" id="boz:DBV39_05050"/>
<evidence type="ECO:0000313" key="1">
    <source>
        <dbReference type="EMBL" id="AWB33181.1"/>
    </source>
</evidence>
<organism evidence="1 2">
    <name type="scientific">Orrella marina</name>
    <dbReference type="NCBI Taxonomy" id="2163011"/>
    <lineage>
        <taxon>Bacteria</taxon>
        <taxon>Pseudomonadati</taxon>
        <taxon>Pseudomonadota</taxon>
        <taxon>Betaproteobacteria</taxon>
        <taxon>Burkholderiales</taxon>
        <taxon>Alcaligenaceae</taxon>
        <taxon>Orrella</taxon>
    </lineage>
</organism>
<reference evidence="1 2" key="1">
    <citation type="submission" date="2018-04" db="EMBL/GenBank/DDBJ databases">
        <title>Bordetella sp. HZ20 isolated from seawater.</title>
        <authorList>
            <person name="Sun C."/>
        </authorList>
    </citation>
    <scope>NUCLEOTIDE SEQUENCE [LARGE SCALE GENOMIC DNA]</scope>
    <source>
        <strain evidence="1 2">HZ20</strain>
    </source>
</reference>